<evidence type="ECO:0000313" key="2">
    <source>
        <dbReference type="EMBL" id="EOZ95638.1"/>
    </source>
</evidence>
<dbReference type="eggNOG" id="ENOG50333CT">
    <property type="taxonomic scope" value="Bacteria"/>
</dbReference>
<organism evidence="2 3">
    <name type="scientific">Indibacter alkaliphilus (strain CCUG 57479 / KCTC 22604 / LW1)</name>
    <dbReference type="NCBI Taxonomy" id="1189612"/>
    <lineage>
        <taxon>Bacteria</taxon>
        <taxon>Pseudomonadati</taxon>
        <taxon>Bacteroidota</taxon>
        <taxon>Cytophagia</taxon>
        <taxon>Cytophagales</taxon>
        <taxon>Cyclobacteriaceae</taxon>
    </lineage>
</organism>
<keyword evidence="1" id="KW-0472">Membrane</keyword>
<reference evidence="2 3" key="1">
    <citation type="journal article" date="2013" name="Genome Announc.">
        <title>Draft Genome Sequence of Indibacter alkaliphilus Strain LW1T, Isolated from Lonar Lake, a Haloalkaline Lake in the Buldana District of Maharashtra, India.</title>
        <authorList>
            <person name="Singh A."/>
            <person name="Kumar Jangir P."/>
            <person name="Sharma R."/>
            <person name="Singh A."/>
            <person name="Kumar Pinnaka A."/>
            <person name="Shivaji S."/>
        </authorList>
    </citation>
    <scope>NUCLEOTIDE SEQUENCE [LARGE SCALE GENOMIC DNA]</scope>
    <source>
        <strain evidence="3">CCUG 57479 / KCTC 22604 / LW1</strain>
    </source>
</reference>
<name>S2E0P9_INDAL</name>
<dbReference type="Proteomes" id="UP000006073">
    <property type="component" value="Unassembled WGS sequence"/>
</dbReference>
<keyword evidence="1" id="KW-0812">Transmembrane</keyword>
<feature type="transmembrane region" description="Helical" evidence="1">
    <location>
        <begin position="61"/>
        <end position="85"/>
    </location>
</feature>
<evidence type="ECO:0008006" key="4">
    <source>
        <dbReference type="Google" id="ProtNLM"/>
    </source>
</evidence>
<evidence type="ECO:0000256" key="1">
    <source>
        <dbReference type="SAM" id="Phobius"/>
    </source>
</evidence>
<feature type="transmembrane region" description="Helical" evidence="1">
    <location>
        <begin position="9"/>
        <end position="26"/>
    </location>
</feature>
<gene>
    <name evidence="2" type="ORF">A33Q_3000</name>
</gene>
<dbReference type="EMBL" id="ALWO02000037">
    <property type="protein sequence ID" value="EOZ95638.1"/>
    <property type="molecule type" value="Genomic_DNA"/>
</dbReference>
<proteinExistence type="predicted"/>
<dbReference type="STRING" id="1189612.A33Q_3000"/>
<protein>
    <recommendedName>
        <fullName evidence="4">SxtJ</fullName>
    </recommendedName>
</protein>
<evidence type="ECO:0000313" key="3">
    <source>
        <dbReference type="Proteomes" id="UP000006073"/>
    </source>
</evidence>
<accession>S2E0P9</accession>
<comment type="caution">
    <text evidence="2">The sequence shown here is derived from an EMBL/GenBank/DDBJ whole genome shotgun (WGS) entry which is preliminary data.</text>
</comment>
<keyword evidence="3" id="KW-1185">Reference proteome</keyword>
<dbReference type="AlphaFoldDB" id="S2E0P9"/>
<keyword evidence="1" id="KW-1133">Transmembrane helix</keyword>
<dbReference type="RefSeq" id="WP_009033405.1">
    <property type="nucleotide sequence ID" value="NZ_ALWO02000037.1"/>
</dbReference>
<sequence length="122" mass="13794">MKKVKTDPTKTVLVITVGMILLYVIFSWEWAIYVSLTVGVLGMLSAYLAKKIDWVWGKLTFVLSLIVPNVLLSLVFFLLLTPIALASRLFGKKNPLSLKNTEKSLFKSVKKNFPATSFEKPW</sequence>
<dbReference type="OrthoDB" id="677995at2"/>